<dbReference type="AlphaFoldDB" id="A0A9D4J1V1"/>
<sequence length="72" mass="8311">MDWRIFPSIQDETDILRACSADRASSPPTTWNPLDMMLYTALLRMLLFTLCSAVPFSVVARRNLRCVLQEDF</sequence>
<gene>
    <name evidence="2" type="ORF">DPMN_146298</name>
</gene>
<dbReference type="EMBL" id="JAIWYP010000007">
    <property type="protein sequence ID" value="KAH3792799.1"/>
    <property type="molecule type" value="Genomic_DNA"/>
</dbReference>
<evidence type="ECO:0000256" key="1">
    <source>
        <dbReference type="SAM" id="Phobius"/>
    </source>
</evidence>
<comment type="caution">
    <text evidence="2">The sequence shown here is derived from an EMBL/GenBank/DDBJ whole genome shotgun (WGS) entry which is preliminary data.</text>
</comment>
<dbReference type="Proteomes" id="UP000828390">
    <property type="component" value="Unassembled WGS sequence"/>
</dbReference>
<reference evidence="2" key="2">
    <citation type="submission" date="2020-11" db="EMBL/GenBank/DDBJ databases">
        <authorList>
            <person name="McCartney M.A."/>
            <person name="Auch B."/>
            <person name="Kono T."/>
            <person name="Mallez S."/>
            <person name="Becker A."/>
            <person name="Gohl D.M."/>
            <person name="Silverstein K.A.T."/>
            <person name="Koren S."/>
            <person name="Bechman K.B."/>
            <person name="Herman A."/>
            <person name="Abrahante J.E."/>
            <person name="Garbe J."/>
        </authorList>
    </citation>
    <scope>NUCLEOTIDE SEQUENCE</scope>
    <source>
        <strain evidence="2">Duluth1</strain>
        <tissue evidence="2">Whole animal</tissue>
    </source>
</reference>
<accession>A0A9D4J1V1</accession>
<feature type="transmembrane region" description="Helical" evidence="1">
    <location>
        <begin position="36"/>
        <end position="59"/>
    </location>
</feature>
<keyword evidence="1" id="KW-1133">Transmembrane helix</keyword>
<proteinExistence type="predicted"/>
<keyword evidence="3" id="KW-1185">Reference proteome</keyword>
<evidence type="ECO:0000313" key="2">
    <source>
        <dbReference type="EMBL" id="KAH3792799.1"/>
    </source>
</evidence>
<name>A0A9D4J1V1_DREPO</name>
<reference evidence="2" key="1">
    <citation type="journal article" date="2019" name="bioRxiv">
        <title>The Genome of the Zebra Mussel, Dreissena polymorpha: A Resource for Invasive Species Research.</title>
        <authorList>
            <person name="McCartney M.A."/>
            <person name="Auch B."/>
            <person name="Kono T."/>
            <person name="Mallez S."/>
            <person name="Zhang Y."/>
            <person name="Obille A."/>
            <person name="Becker A."/>
            <person name="Abrahante J.E."/>
            <person name="Garbe J."/>
            <person name="Badalamenti J.P."/>
            <person name="Herman A."/>
            <person name="Mangelson H."/>
            <person name="Liachko I."/>
            <person name="Sullivan S."/>
            <person name="Sone E.D."/>
            <person name="Koren S."/>
            <person name="Silverstein K.A.T."/>
            <person name="Beckman K.B."/>
            <person name="Gohl D.M."/>
        </authorList>
    </citation>
    <scope>NUCLEOTIDE SEQUENCE</scope>
    <source>
        <strain evidence="2">Duluth1</strain>
        <tissue evidence="2">Whole animal</tissue>
    </source>
</reference>
<keyword evidence="1" id="KW-0472">Membrane</keyword>
<organism evidence="2 3">
    <name type="scientific">Dreissena polymorpha</name>
    <name type="common">Zebra mussel</name>
    <name type="synonym">Mytilus polymorpha</name>
    <dbReference type="NCBI Taxonomy" id="45954"/>
    <lineage>
        <taxon>Eukaryota</taxon>
        <taxon>Metazoa</taxon>
        <taxon>Spiralia</taxon>
        <taxon>Lophotrochozoa</taxon>
        <taxon>Mollusca</taxon>
        <taxon>Bivalvia</taxon>
        <taxon>Autobranchia</taxon>
        <taxon>Heteroconchia</taxon>
        <taxon>Euheterodonta</taxon>
        <taxon>Imparidentia</taxon>
        <taxon>Neoheterodontei</taxon>
        <taxon>Myida</taxon>
        <taxon>Dreissenoidea</taxon>
        <taxon>Dreissenidae</taxon>
        <taxon>Dreissena</taxon>
    </lineage>
</organism>
<protein>
    <submittedName>
        <fullName evidence="2">Uncharacterized protein</fullName>
    </submittedName>
</protein>
<keyword evidence="1" id="KW-0812">Transmembrane</keyword>
<evidence type="ECO:0000313" key="3">
    <source>
        <dbReference type="Proteomes" id="UP000828390"/>
    </source>
</evidence>